<dbReference type="InterPro" id="IPR011990">
    <property type="entry name" value="TPR-like_helical_dom_sf"/>
</dbReference>
<dbReference type="PANTHER" id="PTHR11102">
    <property type="entry name" value="SEL-1-LIKE PROTEIN"/>
    <property type="match status" value="1"/>
</dbReference>
<proteinExistence type="predicted"/>
<dbReference type="AlphaFoldDB" id="A0A561DVJ8"/>
<dbReference type="GO" id="GO:0042802">
    <property type="term" value="F:identical protein binding"/>
    <property type="evidence" value="ECO:0007669"/>
    <property type="project" value="InterPro"/>
</dbReference>
<protein>
    <submittedName>
        <fullName evidence="1">Tetratricopeptide repeat protein</fullName>
    </submittedName>
</protein>
<name>A0A561DVJ8_9MICO</name>
<accession>A0A561DVJ8</accession>
<dbReference type="PANTHER" id="PTHR11102:SF160">
    <property type="entry name" value="ERAD-ASSOCIATED E3 UBIQUITIN-PROTEIN LIGASE COMPONENT HRD3"/>
    <property type="match status" value="1"/>
</dbReference>
<keyword evidence="2" id="KW-1185">Reference proteome</keyword>
<evidence type="ECO:0000313" key="2">
    <source>
        <dbReference type="Proteomes" id="UP000318297"/>
    </source>
</evidence>
<reference evidence="1 2" key="1">
    <citation type="submission" date="2019-06" db="EMBL/GenBank/DDBJ databases">
        <title>Sequencing the genomes of 1000 actinobacteria strains.</title>
        <authorList>
            <person name="Klenk H.-P."/>
        </authorList>
    </citation>
    <scope>NUCLEOTIDE SEQUENCE [LARGE SCALE GENOMIC DNA]</scope>
    <source>
        <strain evidence="1 2">DSM 19560</strain>
    </source>
</reference>
<dbReference type="InterPro" id="IPR011717">
    <property type="entry name" value="TPR-4"/>
</dbReference>
<comment type="caution">
    <text evidence="1">The sequence shown here is derived from an EMBL/GenBank/DDBJ whole genome shotgun (WGS) entry which is preliminary data.</text>
</comment>
<dbReference type="Proteomes" id="UP000318297">
    <property type="component" value="Unassembled WGS sequence"/>
</dbReference>
<dbReference type="SUPFAM" id="SSF81901">
    <property type="entry name" value="HCP-like"/>
    <property type="match status" value="1"/>
</dbReference>
<gene>
    <name evidence="1" type="ORF">BKA23_3404</name>
</gene>
<dbReference type="Pfam" id="PF07721">
    <property type="entry name" value="TPR_4"/>
    <property type="match status" value="2"/>
</dbReference>
<evidence type="ECO:0000313" key="1">
    <source>
        <dbReference type="EMBL" id="TWE07391.1"/>
    </source>
</evidence>
<organism evidence="1 2">
    <name type="scientific">Rudaeicoccus suwonensis</name>
    <dbReference type="NCBI Taxonomy" id="657409"/>
    <lineage>
        <taxon>Bacteria</taxon>
        <taxon>Bacillati</taxon>
        <taxon>Actinomycetota</taxon>
        <taxon>Actinomycetes</taxon>
        <taxon>Micrococcales</taxon>
        <taxon>Dermacoccaceae</taxon>
        <taxon>Rudaeicoccus</taxon>
    </lineage>
</organism>
<dbReference type="InterPro" id="IPR006597">
    <property type="entry name" value="Sel1-like"/>
</dbReference>
<dbReference type="InterPro" id="IPR050767">
    <property type="entry name" value="Sel1_AlgK"/>
</dbReference>
<sequence length="107" mass="11365">MHNLGVLTHEAGDLDTATAWWKQAAHHGNTSAMYNLGTLAEKTGDLGTLAEKTGDLDTATTWYQQAAEHGDADAMHNLGTLAHKAGDLGTAEMWFARAQDAQDGLST</sequence>
<dbReference type="RefSeq" id="WP_170226663.1">
    <property type="nucleotide sequence ID" value="NZ_VIVQ01000005.1"/>
</dbReference>
<dbReference type="EMBL" id="VIVQ01000005">
    <property type="protein sequence ID" value="TWE07391.1"/>
    <property type="molecule type" value="Genomic_DNA"/>
</dbReference>
<dbReference type="Gene3D" id="1.25.40.10">
    <property type="entry name" value="Tetratricopeptide repeat domain"/>
    <property type="match status" value="1"/>
</dbReference>
<dbReference type="Pfam" id="PF08238">
    <property type="entry name" value="Sel1"/>
    <property type="match status" value="1"/>
</dbReference>